<proteinExistence type="predicted"/>
<organism evidence="2">
    <name type="scientific">marine sediment metagenome</name>
    <dbReference type="NCBI Taxonomy" id="412755"/>
    <lineage>
        <taxon>unclassified sequences</taxon>
        <taxon>metagenomes</taxon>
        <taxon>ecological metagenomes</taxon>
    </lineage>
</organism>
<sequence length="151" mass="17047">MRLETTYGLGDIVYAAQPTSREERHSCRPCGGEGKIKALDDSVQSCSTCYGRQYTVTHTSIYKTMALTIGEVRVQRRNTEQENVYMCVETGIGSGRLWKEEKLHESRGQAEIDAAHQLVEQEAQKQRRREAEVAEAEELVENLAKHEQASS</sequence>
<name>A0A0F9PJM5_9ZZZZ</name>
<protein>
    <submittedName>
        <fullName evidence="2">Uncharacterized protein</fullName>
    </submittedName>
</protein>
<comment type="caution">
    <text evidence="2">The sequence shown here is derived from an EMBL/GenBank/DDBJ whole genome shotgun (WGS) entry which is preliminary data.</text>
</comment>
<evidence type="ECO:0000313" key="2">
    <source>
        <dbReference type="EMBL" id="KKN30374.1"/>
    </source>
</evidence>
<gene>
    <name evidence="2" type="ORF">LCGC14_0834770</name>
</gene>
<accession>A0A0F9PJM5</accession>
<reference evidence="2" key="1">
    <citation type="journal article" date="2015" name="Nature">
        <title>Complex archaea that bridge the gap between prokaryotes and eukaryotes.</title>
        <authorList>
            <person name="Spang A."/>
            <person name="Saw J.H."/>
            <person name="Jorgensen S.L."/>
            <person name="Zaremba-Niedzwiedzka K."/>
            <person name="Martijn J."/>
            <person name="Lind A.E."/>
            <person name="van Eijk R."/>
            <person name="Schleper C."/>
            <person name="Guy L."/>
            <person name="Ettema T.J."/>
        </authorList>
    </citation>
    <scope>NUCLEOTIDE SEQUENCE</scope>
</reference>
<dbReference type="AlphaFoldDB" id="A0A0F9PJM5"/>
<evidence type="ECO:0000256" key="1">
    <source>
        <dbReference type="SAM" id="MobiDB-lite"/>
    </source>
</evidence>
<feature type="region of interest" description="Disordered" evidence="1">
    <location>
        <begin position="121"/>
        <end position="151"/>
    </location>
</feature>
<dbReference type="EMBL" id="LAZR01002412">
    <property type="protein sequence ID" value="KKN30374.1"/>
    <property type="molecule type" value="Genomic_DNA"/>
</dbReference>
<feature type="compositionally biased region" description="Basic and acidic residues" evidence="1">
    <location>
        <begin position="122"/>
        <end position="132"/>
    </location>
</feature>